<name>A0AAI9RX14_9BACE</name>
<reference evidence="2" key="1">
    <citation type="journal article" date="2018" name="J. Anim. Genet.">
        <title>Acquired interbacterial defense systems protect against interspecies antagonism in the human gut microbiome.</title>
        <authorList>
            <person name="Ross B.D."/>
            <person name="Verster A.J."/>
            <person name="Radey M.C."/>
            <person name="Schmidtke D.T."/>
            <person name="Pope C.E."/>
            <person name="Hoffman L.R."/>
            <person name="Hajjar A."/>
            <person name="Peterson S.B."/>
            <person name="Borenstein E."/>
            <person name="Mougous J."/>
        </authorList>
    </citation>
    <scope>NUCLEOTIDE SEQUENCE [LARGE SCALE GENOMIC DNA]</scope>
    <source>
        <strain evidence="2">H204</strain>
    </source>
</reference>
<sequence length="74" mass="8868">MILEKTNELYNMRIKQLRIKGRIIRLFRLIVNTGYMLLHKRADEIVLNVSMNLLCNKVFHSNIGDDINYYLIKE</sequence>
<evidence type="ECO:0000313" key="1">
    <source>
        <dbReference type="EMBL" id="KAA9036660.1"/>
    </source>
</evidence>
<protein>
    <submittedName>
        <fullName evidence="1">Polysaccharide pyruvyl transferase family protein</fullName>
    </submittedName>
</protein>
<proteinExistence type="predicted"/>
<comment type="caution">
    <text evidence="1">The sequence shown here is derived from an EMBL/GenBank/DDBJ whole genome shotgun (WGS) entry which is preliminary data.</text>
</comment>
<dbReference type="AlphaFoldDB" id="A0AAI9RX14"/>
<organism evidence="1 2">
    <name type="scientific">Bacteroides xylanisolvens</name>
    <dbReference type="NCBI Taxonomy" id="371601"/>
    <lineage>
        <taxon>Bacteria</taxon>
        <taxon>Pseudomonadati</taxon>
        <taxon>Bacteroidota</taxon>
        <taxon>Bacteroidia</taxon>
        <taxon>Bacteroidales</taxon>
        <taxon>Bacteroidaceae</taxon>
        <taxon>Bacteroides</taxon>
    </lineage>
</organism>
<accession>A0AAI9RX14</accession>
<evidence type="ECO:0000313" key="2">
    <source>
        <dbReference type="Proteomes" id="UP000327007"/>
    </source>
</evidence>
<dbReference type="GO" id="GO:0016740">
    <property type="term" value="F:transferase activity"/>
    <property type="evidence" value="ECO:0007669"/>
    <property type="project" value="UniProtKB-KW"/>
</dbReference>
<feature type="non-terminal residue" evidence="1">
    <location>
        <position position="74"/>
    </location>
</feature>
<keyword evidence="1" id="KW-0808">Transferase</keyword>
<dbReference type="EMBL" id="VYQC01000021">
    <property type="protein sequence ID" value="KAA9036660.1"/>
    <property type="molecule type" value="Genomic_DNA"/>
</dbReference>
<dbReference type="Proteomes" id="UP000327007">
    <property type="component" value="Unassembled WGS sequence"/>
</dbReference>
<gene>
    <name evidence="1" type="ORF">F6S82_24325</name>
</gene>